<dbReference type="RefSeq" id="WP_227908309.1">
    <property type="nucleotide sequence ID" value="NZ_CP095461.1"/>
</dbReference>
<evidence type="ECO:0000313" key="3">
    <source>
        <dbReference type="Proteomes" id="UP001139264"/>
    </source>
</evidence>
<feature type="domain" description="NAD-dependent epimerase/dehydratase" evidence="1">
    <location>
        <begin position="3"/>
        <end position="214"/>
    </location>
</feature>
<dbReference type="GO" id="GO:0005737">
    <property type="term" value="C:cytoplasm"/>
    <property type="evidence" value="ECO:0007669"/>
    <property type="project" value="TreeGrafter"/>
</dbReference>
<protein>
    <submittedName>
        <fullName evidence="2">Epimerase</fullName>
    </submittedName>
</protein>
<gene>
    <name evidence="2" type="ORF">LJ751_11740</name>
</gene>
<dbReference type="Gene3D" id="3.40.50.720">
    <property type="entry name" value="NAD(P)-binding Rossmann-like Domain"/>
    <property type="match status" value="1"/>
</dbReference>
<dbReference type="Pfam" id="PF01370">
    <property type="entry name" value="Epimerase"/>
    <property type="match status" value="1"/>
</dbReference>
<comment type="caution">
    <text evidence="2">The sequence shown here is derived from an EMBL/GenBank/DDBJ whole genome shotgun (WGS) entry which is preliminary data.</text>
</comment>
<proteinExistence type="predicted"/>
<accession>A0A9X1M348</accession>
<dbReference type="Proteomes" id="UP001139264">
    <property type="component" value="Unassembled WGS sequence"/>
</dbReference>
<dbReference type="InterPro" id="IPR001509">
    <property type="entry name" value="Epimerase_deHydtase"/>
</dbReference>
<dbReference type="InterPro" id="IPR051783">
    <property type="entry name" value="NAD(P)-dependent_oxidoreduct"/>
</dbReference>
<evidence type="ECO:0000313" key="2">
    <source>
        <dbReference type="EMBL" id="MCC3270020.1"/>
    </source>
</evidence>
<evidence type="ECO:0000259" key="1">
    <source>
        <dbReference type="Pfam" id="PF01370"/>
    </source>
</evidence>
<dbReference type="PANTHER" id="PTHR48079">
    <property type="entry name" value="PROTEIN YEEZ"/>
    <property type="match status" value="1"/>
</dbReference>
<dbReference type="EMBL" id="JAJFZP010000009">
    <property type="protein sequence ID" value="MCC3270020.1"/>
    <property type="molecule type" value="Genomic_DNA"/>
</dbReference>
<dbReference type="InterPro" id="IPR036291">
    <property type="entry name" value="NAD(P)-bd_dom_sf"/>
</dbReference>
<dbReference type="GO" id="GO:0004029">
    <property type="term" value="F:aldehyde dehydrogenase (NAD+) activity"/>
    <property type="evidence" value="ECO:0007669"/>
    <property type="project" value="TreeGrafter"/>
</dbReference>
<organism evidence="2 3">
    <name type="scientific">Arthrobacter gengyunqii</name>
    <dbReference type="NCBI Taxonomy" id="2886940"/>
    <lineage>
        <taxon>Bacteria</taxon>
        <taxon>Bacillati</taxon>
        <taxon>Actinomycetota</taxon>
        <taxon>Actinomycetes</taxon>
        <taxon>Micrococcales</taxon>
        <taxon>Micrococcaceae</taxon>
        <taxon>Arthrobacter</taxon>
    </lineage>
</organism>
<dbReference type="SUPFAM" id="SSF51735">
    <property type="entry name" value="NAD(P)-binding Rossmann-fold domains"/>
    <property type="match status" value="1"/>
</dbReference>
<name>A0A9X1M348_9MICC</name>
<reference evidence="2" key="1">
    <citation type="submission" date="2021-10" db="EMBL/GenBank/DDBJ databases">
        <title>Novel species in genus Arthrobacter.</title>
        <authorList>
            <person name="Liu Y."/>
        </authorList>
    </citation>
    <scope>NUCLEOTIDE SEQUENCE</scope>
    <source>
        <strain evidence="2">Zg-Y809</strain>
    </source>
</reference>
<dbReference type="PANTHER" id="PTHR48079:SF6">
    <property type="entry name" value="NAD(P)-BINDING DOMAIN-CONTAINING PROTEIN-RELATED"/>
    <property type="match status" value="1"/>
</dbReference>
<sequence>MRILILGGTRFLSREVARQAVARGHDVTCLARGESGPPVTGAAFVRADRDAGAAAYEQLDGAWDAVIDVARKPRQVQEALAALSGRSSHWSLVSTASVYASSDTPGEDENAELVPALKPVDGVFPDPADNEYGEGKVACEELVWDLGPGDVLVTRPGLITGPEDESDRFGYWPARVAQERSPVLIPDMAEAMTQTIDVRDLALWLVTGAEEHRTGTYNAMGPSVPFGELLALSTAAAGYHGSFRTADPQWLHEQGVAYWAGNESLPLWMPEGYEGFSTRSNAAALAAGLVLRPVEHTVRDVLADEESRGLHRERKSGLSAARETALLAALDESGARK</sequence>
<dbReference type="AlphaFoldDB" id="A0A9X1M348"/>